<keyword evidence="5" id="KW-0472">Membrane</keyword>
<name>A0A6L9MVF4_9ALTE</name>
<feature type="domain" description="Methyl-accepting transducer" evidence="6">
    <location>
        <begin position="240"/>
        <end position="476"/>
    </location>
</feature>
<comment type="caution">
    <text evidence="8">The sequence shown here is derived from an EMBL/GenBank/DDBJ whole genome shotgun (WGS) entry which is preliminary data.</text>
</comment>
<dbReference type="InterPro" id="IPR013655">
    <property type="entry name" value="PAS_fold_3"/>
</dbReference>
<dbReference type="GO" id="GO:0007165">
    <property type="term" value="P:signal transduction"/>
    <property type="evidence" value="ECO:0007669"/>
    <property type="project" value="UniProtKB-KW"/>
</dbReference>
<dbReference type="RefSeq" id="WP_163111999.1">
    <property type="nucleotide sequence ID" value="NZ_JAAAWP010000006.1"/>
</dbReference>
<proteinExistence type="inferred from homology"/>
<comment type="similarity">
    <text evidence="3">Belongs to the methyl-accepting chemotaxis (MCP) protein family.</text>
</comment>
<dbReference type="PROSITE" id="PS50111">
    <property type="entry name" value="CHEMOTAXIS_TRANSDUC_2"/>
    <property type="match status" value="1"/>
</dbReference>
<evidence type="ECO:0000256" key="1">
    <source>
        <dbReference type="ARBA" id="ARBA00004370"/>
    </source>
</evidence>
<reference evidence="8 9" key="1">
    <citation type="submission" date="2020-01" db="EMBL/GenBank/DDBJ databases">
        <title>Genomes of bacteria type strains.</title>
        <authorList>
            <person name="Chen J."/>
            <person name="Zhu S."/>
            <person name="Yang J."/>
        </authorList>
    </citation>
    <scope>NUCLEOTIDE SEQUENCE [LARGE SCALE GENOMIC DNA]</scope>
    <source>
        <strain evidence="8 9">LMG 22958</strain>
    </source>
</reference>
<dbReference type="PANTHER" id="PTHR32089">
    <property type="entry name" value="METHYL-ACCEPTING CHEMOTAXIS PROTEIN MCPB"/>
    <property type="match status" value="1"/>
</dbReference>
<keyword evidence="5" id="KW-1133">Transmembrane helix</keyword>
<dbReference type="GO" id="GO:0006935">
    <property type="term" value="P:chemotaxis"/>
    <property type="evidence" value="ECO:0007669"/>
    <property type="project" value="UniProtKB-ARBA"/>
</dbReference>
<dbReference type="Pfam" id="PF00015">
    <property type="entry name" value="MCPsignal"/>
    <property type="match status" value="1"/>
</dbReference>
<dbReference type="InterPro" id="IPR035965">
    <property type="entry name" value="PAS-like_dom_sf"/>
</dbReference>
<dbReference type="NCBIfam" id="TIGR00229">
    <property type="entry name" value="sensory_box"/>
    <property type="match status" value="1"/>
</dbReference>
<evidence type="ECO:0000256" key="2">
    <source>
        <dbReference type="ARBA" id="ARBA00023224"/>
    </source>
</evidence>
<dbReference type="AlphaFoldDB" id="A0A6L9MVF4"/>
<feature type="domain" description="PAS" evidence="7">
    <location>
        <begin position="22"/>
        <end position="61"/>
    </location>
</feature>
<dbReference type="GO" id="GO:0016020">
    <property type="term" value="C:membrane"/>
    <property type="evidence" value="ECO:0007669"/>
    <property type="project" value="UniProtKB-SubCell"/>
</dbReference>
<organism evidence="8 9">
    <name type="scientific">Alteromonas hispanica</name>
    <dbReference type="NCBI Taxonomy" id="315421"/>
    <lineage>
        <taxon>Bacteria</taxon>
        <taxon>Pseudomonadati</taxon>
        <taxon>Pseudomonadota</taxon>
        <taxon>Gammaproteobacteria</taxon>
        <taxon>Alteromonadales</taxon>
        <taxon>Alteromonadaceae</taxon>
        <taxon>Alteromonas/Salinimonas group</taxon>
        <taxon>Alteromonas</taxon>
    </lineage>
</organism>
<dbReference type="Pfam" id="PF08447">
    <property type="entry name" value="PAS_3"/>
    <property type="match status" value="1"/>
</dbReference>
<dbReference type="CDD" id="cd00130">
    <property type="entry name" value="PAS"/>
    <property type="match status" value="1"/>
</dbReference>
<keyword evidence="2 4" id="KW-0807">Transducer</keyword>
<sequence length="512" mass="56447">MSRRNQAIIDEEVTFSDEEELVSVTDKRGVIKYVNSEFCRVAGFTSDELIGKNHNIVRHPDMPKAAFADMWSKLQAGKSWRGAVKNRCKDGRYYWVDAFVTPVFESGELAGFQSVRTTLSLSVKTRAESLYARLNNGERIKETMWSSHQFRLCGFILLSLIALLLSFKSPYFALLFPIATFFCFYAELIRTPSILKKMCHEYDSVSRHVYSGSSLTDVMHFRELLHQGRAQTILGRASDGAKMLLESAITLKRASSETQKGVERQTRELHQLAAAIEEMSTTIRDVASNTASTSERVDAVHAECSKATDSMKNTMDAVTVLSDEVSASAQASKVLADEAEKIGSVTKEIQGIADQTNLLALNAAIEAARAGEHGRGFSVVAEEVRALSTRTHDATEQIHHSMAGIRETLLAWAGKMQQGKQAAEQCLLDSQGTVNIINKVYDDVATIAGYATQISTAAEEQSVVAEEISRNVVNVNHEADNNLVLASNVSEQSDQITERSESLASLPLSFRE</sequence>
<protein>
    <submittedName>
        <fullName evidence="8">PAS domain-containing protein</fullName>
    </submittedName>
</protein>
<dbReference type="SMART" id="SM00283">
    <property type="entry name" value="MA"/>
    <property type="match status" value="1"/>
</dbReference>
<gene>
    <name evidence="8" type="ORF">GTW09_11490</name>
</gene>
<evidence type="ECO:0000256" key="3">
    <source>
        <dbReference type="ARBA" id="ARBA00029447"/>
    </source>
</evidence>
<dbReference type="InterPro" id="IPR000014">
    <property type="entry name" value="PAS"/>
</dbReference>
<evidence type="ECO:0000259" key="7">
    <source>
        <dbReference type="PROSITE" id="PS50112"/>
    </source>
</evidence>
<accession>A0A6L9MVF4</accession>
<dbReference type="PANTHER" id="PTHR32089:SF52">
    <property type="entry name" value="CHEMOTAXIS SIGNAL TRANSDUCTION SYSTEM METHYL ACCEPTING SENSORY TRANSDUCER WITH PAS SENSORY DOMAIN"/>
    <property type="match status" value="1"/>
</dbReference>
<evidence type="ECO:0000313" key="8">
    <source>
        <dbReference type="EMBL" id="NDW22148.1"/>
    </source>
</evidence>
<dbReference type="EMBL" id="JAAAWP010000006">
    <property type="protein sequence ID" value="NDW22148.1"/>
    <property type="molecule type" value="Genomic_DNA"/>
</dbReference>
<dbReference type="Gene3D" id="1.10.287.950">
    <property type="entry name" value="Methyl-accepting chemotaxis protein"/>
    <property type="match status" value="1"/>
</dbReference>
<dbReference type="SUPFAM" id="SSF58104">
    <property type="entry name" value="Methyl-accepting chemotaxis protein (MCP) signaling domain"/>
    <property type="match status" value="1"/>
</dbReference>
<dbReference type="PROSITE" id="PS50112">
    <property type="entry name" value="PAS"/>
    <property type="match status" value="1"/>
</dbReference>
<dbReference type="FunFam" id="1.10.287.950:FF:000001">
    <property type="entry name" value="Methyl-accepting chemotaxis sensory transducer"/>
    <property type="match status" value="1"/>
</dbReference>
<dbReference type="SUPFAM" id="SSF55785">
    <property type="entry name" value="PYP-like sensor domain (PAS domain)"/>
    <property type="match status" value="1"/>
</dbReference>
<feature type="transmembrane region" description="Helical" evidence="5">
    <location>
        <begin position="149"/>
        <end position="165"/>
    </location>
</feature>
<dbReference type="Proteomes" id="UP000478837">
    <property type="component" value="Unassembled WGS sequence"/>
</dbReference>
<keyword evidence="5" id="KW-0812">Transmembrane</keyword>
<dbReference type="Gene3D" id="3.30.450.20">
    <property type="entry name" value="PAS domain"/>
    <property type="match status" value="1"/>
</dbReference>
<evidence type="ECO:0000259" key="6">
    <source>
        <dbReference type="PROSITE" id="PS50111"/>
    </source>
</evidence>
<comment type="subcellular location">
    <subcellularLocation>
        <location evidence="1">Membrane</location>
    </subcellularLocation>
</comment>
<evidence type="ECO:0000256" key="5">
    <source>
        <dbReference type="SAM" id="Phobius"/>
    </source>
</evidence>
<keyword evidence="9" id="KW-1185">Reference proteome</keyword>
<dbReference type="InterPro" id="IPR004089">
    <property type="entry name" value="MCPsignal_dom"/>
</dbReference>
<evidence type="ECO:0000313" key="9">
    <source>
        <dbReference type="Proteomes" id="UP000478837"/>
    </source>
</evidence>
<evidence type="ECO:0000256" key="4">
    <source>
        <dbReference type="PROSITE-ProRule" id="PRU00284"/>
    </source>
</evidence>